<keyword evidence="2" id="KW-1185">Reference proteome</keyword>
<dbReference type="AlphaFoldDB" id="A0A4R1AMF2"/>
<accession>A0A4R1AMF2</accession>
<dbReference type="Proteomes" id="UP000293846">
    <property type="component" value="Unassembled WGS sequence"/>
</dbReference>
<protein>
    <submittedName>
        <fullName evidence="1">Uncharacterized protein</fullName>
    </submittedName>
</protein>
<dbReference type="EMBL" id="SJTH01000116">
    <property type="protein sequence ID" value="TCJ00450.1"/>
    <property type="molecule type" value="Genomic_DNA"/>
</dbReference>
<reference evidence="1 2" key="1">
    <citation type="submission" date="2019-03" db="EMBL/GenBank/DDBJ databases">
        <authorList>
            <person name="Jensen L."/>
            <person name="Storgaard J."/>
            <person name="Sulaj E."/>
            <person name="Schramm A."/>
            <person name="Marshall I.P.G."/>
        </authorList>
    </citation>
    <scope>NUCLEOTIDE SEQUENCE [LARGE SCALE GENOMIC DNA]</scope>
    <source>
        <strain evidence="1 2">2017H2G3</strain>
    </source>
</reference>
<evidence type="ECO:0000313" key="1">
    <source>
        <dbReference type="EMBL" id="TCJ00450.1"/>
    </source>
</evidence>
<gene>
    <name evidence="1" type="ORF">E0Y62_26835</name>
</gene>
<comment type="caution">
    <text evidence="1">The sequence shown here is derived from an EMBL/GenBank/DDBJ whole genome shotgun (WGS) entry which is preliminary data.</text>
</comment>
<sequence>MEYVLLKDSVNVIDFVGIGKIDGKNVEIKFQASNFVIDHEDRENPKFIINPILDKTSLTFAQITTYDENKS</sequence>
<dbReference type="RefSeq" id="WP_131239637.1">
    <property type="nucleotide sequence ID" value="NZ_SJTH01000116.1"/>
</dbReference>
<proteinExistence type="predicted"/>
<organism evidence="1 2">
    <name type="scientific">Cytobacillus praedii</name>
    <dbReference type="NCBI Taxonomy" id="1742358"/>
    <lineage>
        <taxon>Bacteria</taxon>
        <taxon>Bacillati</taxon>
        <taxon>Bacillota</taxon>
        <taxon>Bacilli</taxon>
        <taxon>Bacillales</taxon>
        <taxon>Bacillaceae</taxon>
        <taxon>Cytobacillus</taxon>
    </lineage>
</organism>
<name>A0A4R1AMF2_9BACI</name>
<evidence type="ECO:0000313" key="2">
    <source>
        <dbReference type="Proteomes" id="UP000293846"/>
    </source>
</evidence>